<dbReference type="Pfam" id="PF03478">
    <property type="entry name" value="Beta-prop_KIB1-4"/>
    <property type="match status" value="1"/>
</dbReference>
<dbReference type="PANTHER" id="PTHR33165">
    <property type="entry name" value="F-BOX DOMAIN CONTAINING PROTEIN-LIKE-RELATED"/>
    <property type="match status" value="1"/>
</dbReference>
<dbReference type="EMBL" id="CM008046">
    <property type="protein sequence ID" value="PAN07249.1"/>
    <property type="molecule type" value="Genomic_DNA"/>
</dbReference>
<dbReference type="Gene3D" id="1.20.1280.50">
    <property type="match status" value="1"/>
</dbReference>
<organism evidence="3">
    <name type="scientific">Panicum hallii</name>
    <dbReference type="NCBI Taxonomy" id="206008"/>
    <lineage>
        <taxon>Eukaryota</taxon>
        <taxon>Viridiplantae</taxon>
        <taxon>Streptophyta</taxon>
        <taxon>Embryophyta</taxon>
        <taxon>Tracheophyta</taxon>
        <taxon>Spermatophyta</taxon>
        <taxon>Magnoliopsida</taxon>
        <taxon>Liliopsida</taxon>
        <taxon>Poales</taxon>
        <taxon>Poaceae</taxon>
        <taxon>PACMAD clade</taxon>
        <taxon>Panicoideae</taxon>
        <taxon>Panicodae</taxon>
        <taxon>Paniceae</taxon>
        <taxon>Panicinae</taxon>
        <taxon>Panicum</taxon>
        <taxon>Panicum sect. Panicum</taxon>
    </lineage>
</organism>
<feature type="compositionally biased region" description="Basic and acidic residues" evidence="1">
    <location>
        <begin position="11"/>
        <end position="27"/>
    </location>
</feature>
<dbReference type="InterPro" id="IPR036047">
    <property type="entry name" value="F-box-like_dom_sf"/>
</dbReference>
<reference evidence="3" key="1">
    <citation type="submission" date="2018-04" db="EMBL/GenBank/DDBJ databases">
        <title>WGS assembly of Panicum hallii.</title>
        <authorList>
            <person name="Lovell J."/>
            <person name="Jenkins J."/>
            <person name="Lowry D."/>
            <person name="Mamidi S."/>
            <person name="Sreedasyam A."/>
            <person name="Weng X."/>
            <person name="Barry K."/>
            <person name="Bonette J."/>
            <person name="Campitelli B."/>
            <person name="Daum C."/>
            <person name="Gordon S."/>
            <person name="Gould B."/>
            <person name="Lipzen A."/>
            <person name="Macqueen A."/>
            <person name="Palacio-Mejia J."/>
            <person name="Plott C."/>
            <person name="Shakirov E."/>
            <person name="Shu S."/>
            <person name="Yoshinaga Y."/>
            <person name="Zane M."/>
            <person name="Rokhsar D."/>
            <person name="Grimwood J."/>
            <person name="Schmutz J."/>
            <person name="Juenger T."/>
        </authorList>
    </citation>
    <scope>NUCLEOTIDE SEQUENCE [LARGE SCALE GENOMIC DNA]</scope>
    <source>
        <strain evidence="3">FIL2</strain>
    </source>
</reference>
<dbReference type="Gramene" id="PAN07249">
    <property type="protein sequence ID" value="PAN07249"/>
    <property type="gene ID" value="PAHAL_1G322000"/>
</dbReference>
<feature type="domain" description="KIB1-4 beta-propeller" evidence="2">
    <location>
        <begin position="136"/>
        <end position="399"/>
    </location>
</feature>
<dbReference type="PANTHER" id="PTHR33165:SF54">
    <property type="entry name" value="DUF1618 DOMAIN-CONTAINING PROTEIN"/>
    <property type="match status" value="1"/>
</dbReference>
<dbReference type="Proteomes" id="UP000243499">
    <property type="component" value="Chromosome 1"/>
</dbReference>
<feature type="region of interest" description="Disordered" evidence="1">
    <location>
        <begin position="1"/>
        <end position="33"/>
    </location>
</feature>
<evidence type="ECO:0000313" key="3">
    <source>
        <dbReference type="EMBL" id="PAN07249.1"/>
    </source>
</evidence>
<name>A0A2S3GRP5_9POAL</name>
<sequence length="463" mass="50874">MAKQRRQAGCDVRRLMHGPDRDPERYKHSGSTTMSSALGHLPAMRARSRRRDWTKLPPDIAAEIAGRLLGVDMTEYIRFRSVCKPWRQSTEDPRSLHSRFIPHNWVVLINYLDCFRCNYGEDARKFRLLNVATGASLTHVEFPELSGHHAMGYAEGLLVLWNKATSGIRLLNPLTHAVTDLPDFSSVVAEASPAALDGAYHFRGFGVIDGGPGAAGASPPTIVFFLDGEVPMIVCIRLGEPRWALVNTSELDGGTGHISFSSTLSLRGRFYMATSTGDVLTVELDPEPRLVYVIRQTTAAPKPTTTTAPRATRPFFEFFLSPSSNDHAGMVMVRASRDRGQVEVFQVDVDAGKLVPTSTVGADRAVFIGSTRALSISTRLFPSIAANAVYFCIGSISMDLLFYIVHLDNGWGEPARLPYSDQGQAVGPFVDPCNLDVYLACCIDVVQVLKCKLPCTRMNNIKP</sequence>
<dbReference type="AlphaFoldDB" id="A0A2S3GRP5"/>
<evidence type="ECO:0000259" key="2">
    <source>
        <dbReference type="Pfam" id="PF03478"/>
    </source>
</evidence>
<dbReference type="InterPro" id="IPR005174">
    <property type="entry name" value="KIB1-4_b-propeller"/>
</dbReference>
<dbReference type="SUPFAM" id="SSF81383">
    <property type="entry name" value="F-box domain"/>
    <property type="match status" value="1"/>
</dbReference>
<gene>
    <name evidence="3" type="ORF">PAHAL_1G322000</name>
</gene>
<accession>A0A2S3GRP5</accession>
<protein>
    <recommendedName>
        <fullName evidence="2">KIB1-4 beta-propeller domain-containing protein</fullName>
    </recommendedName>
</protein>
<evidence type="ECO:0000256" key="1">
    <source>
        <dbReference type="SAM" id="MobiDB-lite"/>
    </source>
</evidence>
<proteinExistence type="predicted"/>